<dbReference type="GO" id="GO:0003700">
    <property type="term" value="F:DNA-binding transcription factor activity"/>
    <property type="evidence" value="ECO:0007669"/>
    <property type="project" value="InterPro"/>
</dbReference>
<keyword evidence="6" id="KW-0597">Phosphoprotein</keyword>
<proteinExistence type="predicted"/>
<accession>A0A173XFY5</accession>
<feature type="domain" description="HTH araC/xylS-type" evidence="7">
    <location>
        <begin position="418"/>
        <end position="517"/>
    </location>
</feature>
<dbReference type="InterPro" id="IPR020449">
    <property type="entry name" value="Tscrpt_reg_AraC-type_HTH"/>
</dbReference>
<dbReference type="EMBL" id="CYZN01000002">
    <property type="protein sequence ID" value="CUN50210.1"/>
    <property type="molecule type" value="Genomic_DNA"/>
</dbReference>
<dbReference type="Gene3D" id="3.40.50.2300">
    <property type="match status" value="1"/>
</dbReference>
<evidence type="ECO:0000256" key="5">
    <source>
        <dbReference type="ARBA" id="ARBA00024867"/>
    </source>
</evidence>
<dbReference type="PROSITE" id="PS00041">
    <property type="entry name" value="HTH_ARAC_FAMILY_1"/>
    <property type="match status" value="1"/>
</dbReference>
<dbReference type="PANTHER" id="PTHR43280:SF28">
    <property type="entry name" value="HTH-TYPE TRANSCRIPTIONAL ACTIVATOR RHAS"/>
    <property type="match status" value="1"/>
</dbReference>
<dbReference type="SUPFAM" id="SSF46689">
    <property type="entry name" value="Homeodomain-like"/>
    <property type="match status" value="1"/>
</dbReference>
<dbReference type="Pfam" id="PF00072">
    <property type="entry name" value="Response_reg"/>
    <property type="match status" value="1"/>
</dbReference>
<protein>
    <recommendedName>
        <fullName evidence="1">Stage 0 sporulation protein A homolog</fullName>
    </recommendedName>
</protein>
<dbReference type="PROSITE" id="PS01124">
    <property type="entry name" value="HTH_ARAC_FAMILY_2"/>
    <property type="match status" value="1"/>
</dbReference>
<gene>
    <name evidence="9" type="ORF">ERS852478_00296</name>
</gene>
<dbReference type="PRINTS" id="PR00032">
    <property type="entry name" value="HTHARAC"/>
</dbReference>
<dbReference type="eggNOG" id="COG4753">
    <property type="taxonomic scope" value="Bacteria"/>
</dbReference>
<dbReference type="PANTHER" id="PTHR43280">
    <property type="entry name" value="ARAC-FAMILY TRANSCRIPTIONAL REGULATOR"/>
    <property type="match status" value="1"/>
</dbReference>
<dbReference type="RefSeq" id="WP_055199555.1">
    <property type="nucleotide sequence ID" value="NZ_BTHH01000001.1"/>
</dbReference>
<reference evidence="9 10" key="1">
    <citation type="submission" date="2015-09" db="EMBL/GenBank/DDBJ databases">
        <authorList>
            <consortium name="Pathogen Informatics"/>
        </authorList>
    </citation>
    <scope>NUCLEOTIDE SEQUENCE [LARGE SCALE GENOMIC DNA]</scope>
    <source>
        <strain evidence="9 10">2789STDY5834863</strain>
    </source>
</reference>
<keyword evidence="2" id="KW-0805">Transcription regulation</keyword>
<dbReference type="Gene3D" id="1.10.10.60">
    <property type="entry name" value="Homeodomain-like"/>
    <property type="match status" value="2"/>
</dbReference>
<dbReference type="InterPro" id="IPR018062">
    <property type="entry name" value="HTH_AraC-typ_CS"/>
</dbReference>
<dbReference type="InterPro" id="IPR011006">
    <property type="entry name" value="CheY-like_superfamily"/>
</dbReference>
<keyword evidence="3" id="KW-0238">DNA-binding</keyword>
<dbReference type="eggNOG" id="COG2207">
    <property type="taxonomic scope" value="Bacteria"/>
</dbReference>
<dbReference type="CDD" id="cd17536">
    <property type="entry name" value="REC_YesN-like"/>
    <property type="match status" value="1"/>
</dbReference>
<sequence>MKLLIVDDEELTRTGVISSIDWKALGIEEVLQADDGINGLEIARKYRPEIILCDVRMPRMTGIAMLEKLENILPDSIPIFMSGYSDKDYLKAAIKLKAVSYIEKPLNPSEIREAVLEARERYLKKVRSHRGEALQSMKTASHLAQLLTTPCNDTSSTEIQHLITELLLPSGPGIHITCAVIHLHTVPEFIEPSPEKIYQKFHLLLSHYHADCVFVAKKLQYLVYFIFTTGPVSSTLSNAMKEFLCEQFQNYDDHFIALGESFTGISHAYQAYTSAVILLESSFFFPVNSYLTPEMITALPLKVSETMPTAIDRLFSEALTSQNNSTCQELLTKLQEHYDQNINVLPDQTKDLYYKLFIALENARKQQQLSALSYTSSSMVSFLEKCFTYQELHNTLIKQTYLYFEELQTSVPEHSTIFLIKDYISKNYNRETLSVKDISSHVFLSASYVCTFFKNETGRTLNQYLTEYRMEKAKNLLADPRYKIADISSRVGYSDGNYFGKSFKKYTGLSPSEYREKLN</sequence>
<keyword evidence="4" id="KW-0804">Transcription</keyword>
<dbReference type="GO" id="GO:0043565">
    <property type="term" value="F:sequence-specific DNA binding"/>
    <property type="evidence" value="ECO:0007669"/>
    <property type="project" value="InterPro"/>
</dbReference>
<dbReference type="InterPro" id="IPR009057">
    <property type="entry name" value="Homeodomain-like_sf"/>
</dbReference>
<dbReference type="SMART" id="SM00342">
    <property type="entry name" value="HTH_ARAC"/>
    <property type="match status" value="1"/>
</dbReference>
<evidence type="ECO:0000313" key="9">
    <source>
        <dbReference type="EMBL" id="CUN50210.1"/>
    </source>
</evidence>
<dbReference type="SUPFAM" id="SSF52172">
    <property type="entry name" value="CheY-like"/>
    <property type="match status" value="1"/>
</dbReference>
<evidence type="ECO:0000259" key="8">
    <source>
        <dbReference type="PROSITE" id="PS50110"/>
    </source>
</evidence>
<feature type="modified residue" description="4-aspartylphosphate" evidence="6">
    <location>
        <position position="54"/>
    </location>
</feature>
<organism evidence="9 10">
    <name type="scientific">Blautia wexlerae</name>
    <dbReference type="NCBI Taxonomy" id="418240"/>
    <lineage>
        <taxon>Bacteria</taxon>
        <taxon>Bacillati</taxon>
        <taxon>Bacillota</taxon>
        <taxon>Clostridia</taxon>
        <taxon>Lachnospirales</taxon>
        <taxon>Lachnospiraceae</taxon>
        <taxon>Blautia</taxon>
    </lineage>
</organism>
<dbReference type="GO" id="GO:0000160">
    <property type="term" value="P:phosphorelay signal transduction system"/>
    <property type="evidence" value="ECO:0007669"/>
    <property type="project" value="InterPro"/>
</dbReference>
<dbReference type="SMART" id="SM00448">
    <property type="entry name" value="REC"/>
    <property type="match status" value="1"/>
</dbReference>
<evidence type="ECO:0000259" key="7">
    <source>
        <dbReference type="PROSITE" id="PS01124"/>
    </source>
</evidence>
<evidence type="ECO:0000256" key="2">
    <source>
        <dbReference type="ARBA" id="ARBA00023015"/>
    </source>
</evidence>
<evidence type="ECO:0000256" key="4">
    <source>
        <dbReference type="ARBA" id="ARBA00023163"/>
    </source>
</evidence>
<name>A0A173XFY5_9FIRM</name>
<evidence type="ECO:0000256" key="3">
    <source>
        <dbReference type="ARBA" id="ARBA00023125"/>
    </source>
</evidence>
<comment type="function">
    <text evidence="5">May play the central regulatory role in sporulation. It may be an element of the effector pathway responsible for the activation of sporulation genes in response to nutritional stress. Spo0A may act in concert with spo0H (a sigma factor) to control the expression of some genes that are critical to the sporulation process.</text>
</comment>
<dbReference type="PROSITE" id="PS50110">
    <property type="entry name" value="RESPONSE_REGULATORY"/>
    <property type="match status" value="1"/>
</dbReference>
<evidence type="ECO:0000256" key="6">
    <source>
        <dbReference type="PROSITE-ProRule" id="PRU00169"/>
    </source>
</evidence>
<dbReference type="Proteomes" id="UP000095431">
    <property type="component" value="Unassembled WGS sequence"/>
</dbReference>
<dbReference type="InterPro" id="IPR001789">
    <property type="entry name" value="Sig_transdc_resp-reg_receiver"/>
</dbReference>
<dbReference type="InterPro" id="IPR018060">
    <property type="entry name" value="HTH_AraC"/>
</dbReference>
<evidence type="ECO:0000313" key="10">
    <source>
        <dbReference type="Proteomes" id="UP000095431"/>
    </source>
</evidence>
<dbReference type="AlphaFoldDB" id="A0A173XFY5"/>
<evidence type="ECO:0000256" key="1">
    <source>
        <dbReference type="ARBA" id="ARBA00018672"/>
    </source>
</evidence>
<feature type="domain" description="Response regulatory" evidence="8">
    <location>
        <begin position="2"/>
        <end position="119"/>
    </location>
</feature>
<dbReference type="Pfam" id="PF12833">
    <property type="entry name" value="HTH_18"/>
    <property type="match status" value="1"/>
</dbReference>